<feature type="compositionally biased region" description="Basic and acidic residues" evidence="1">
    <location>
        <begin position="179"/>
        <end position="193"/>
    </location>
</feature>
<protein>
    <submittedName>
        <fullName evidence="2">LALA0S10e00562g1_1</fullName>
    </submittedName>
</protein>
<organism evidence="2 3">
    <name type="scientific">Lachancea lanzarotensis</name>
    <dbReference type="NCBI Taxonomy" id="1245769"/>
    <lineage>
        <taxon>Eukaryota</taxon>
        <taxon>Fungi</taxon>
        <taxon>Dikarya</taxon>
        <taxon>Ascomycota</taxon>
        <taxon>Saccharomycotina</taxon>
        <taxon>Saccharomycetes</taxon>
        <taxon>Saccharomycetales</taxon>
        <taxon>Saccharomycetaceae</taxon>
        <taxon>Lachancea</taxon>
    </lineage>
</organism>
<dbReference type="Pfam" id="PF09510">
    <property type="entry name" value="Rtt102p"/>
    <property type="match status" value="1"/>
</dbReference>
<keyword evidence="3" id="KW-1185">Reference proteome</keyword>
<dbReference type="STRING" id="1245769.A0A0C7NCH2"/>
<dbReference type="InterPro" id="IPR018304">
    <property type="entry name" value="Rtt102"/>
</dbReference>
<feature type="region of interest" description="Disordered" evidence="1">
    <location>
        <begin position="36"/>
        <end position="55"/>
    </location>
</feature>
<feature type="region of interest" description="Disordered" evidence="1">
    <location>
        <begin position="95"/>
        <end position="193"/>
    </location>
</feature>
<feature type="compositionally biased region" description="Polar residues" evidence="1">
    <location>
        <begin position="95"/>
        <end position="119"/>
    </location>
</feature>
<dbReference type="GO" id="GO:0016586">
    <property type="term" value="C:RSC-type complex"/>
    <property type="evidence" value="ECO:0007669"/>
    <property type="project" value="InterPro"/>
</dbReference>
<sequence>MEANALISRANNASTYNFGNSNCKFWKFDWHTPVKPRPSGSAPAEKSDGNDNNDEELYNFKYKTWLASENAAWDVLSANPNETIDLSLFDRTQQVGQTTKQSNHNNNGPSINGQNTADNGLSADDIRGAVGGQESLPGFTTQEEPEDRVREQSAVVGKTTEISDSPAQTNASNSGEDIPESKIGEADGDIKLD</sequence>
<feature type="compositionally biased region" description="Polar residues" evidence="1">
    <location>
        <begin position="160"/>
        <end position="175"/>
    </location>
</feature>
<dbReference type="AlphaFoldDB" id="A0A0C7NCH2"/>
<proteinExistence type="predicted"/>
<dbReference type="GO" id="GO:0016514">
    <property type="term" value="C:SWI/SNF complex"/>
    <property type="evidence" value="ECO:0007669"/>
    <property type="project" value="InterPro"/>
</dbReference>
<gene>
    <name evidence="2" type="ORF">LALA0_S10e00562g</name>
</gene>
<dbReference type="OrthoDB" id="4063132at2759"/>
<name>A0A0C7NCH2_9SACH</name>
<dbReference type="Gene3D" id="6.20.420.10">
    <property type="match status" value="1"/>
</dbReference>
<dbReference type="GO" id="GO:0006338">
    <property type="term" value="P:chromatin remodeling"/>
    <property type="evidence" value="ECO:0007669"/>
    <property type="project" value="InterPro"/>
</dbReference>
<dbReference type="Proteomes" id="UP000054304">
    <property type="component" value="Unassembled WGS sequence"/>
</dbReference>
<evidence type="ECO:0000256" key="1">
    <source>
        <dbReference type="SAM" id="MobiDB-lite"/>
    </source>
</evidence>
<dbReference type="RefSeq" id="XP_022630237.1">
    <property type="nucleotide sequence ID" value="XM_022775362.1"/>
</dbReference>
<dbReference type="HOGENOM" id="CLU_118233_0_0_1"/>
<accession>A0A0C7NCH2</accession>
<evidence type="ECO:0000313" key="3">
    <source>
        <dbReference type="Proteomes" id="UP000054304"/>
    </source>
</evidence>
<dbReference type="GeneID" id="34687554"/>
<reference evidence="2 3" key="1">
    <citation type="submission" date="2014-12" db="EMBL/GenBank/DDBJ databases">
        <authorList>
            <person name="Neuveglise Cecile"/>
        </authorList>
    </citation>
    <scope>NUCLEOTIDE SEQUENCE [LARGE SCALE GENOMIC DNA]</scope>
    <source>
        <strain evidence="2 3">CBS 12615</strain>
    </source>
</reference>
<dbReference type="EMBL" id="LN736369">
    <property type="protein sequence ID" value="CEP64027.1"/>
    <property type="molecule type" value="Genomic_DNA"/>
</dbReference>
<evidence type="ECO:0000313" key="2">
    <source>
        <dbReference type="EMBL" id="CEP64027.1"/>
    </source>
</evidence>